<keyword evidence="6" id="KW-0238">DNA-binding</keyword>
<dbReference type="HAMAP" id="MF_01808">
    <property type="entry name" value="Recomb_XerC_XerD"/>
    <property type="match status" value="1"/>
</dbReference>
<accession>A0A094PP57</accession>
<name>A0A094PP57_9ZZZZ</name>
<dbReference type="PROSITE" id="PS51898">
    <property type="entry name" value="TYR_RECOMBINASE"/>
    <property type="match status" value="1"/>
</dbReference>
<proteinExistence type="inferred from homology"/>
<dbReference type="Pfam" id="PF02899">
    <property type="entry name" value="Phage_int_SAM_1"/>
    <property type="match status" value="1"/>
</dbReference>
<dbReference type="InterPro" id="IPR004107">
    <property type="entry name" value="Integrase_SAM-like_N"/>
</dbReference>
<dbReference type="InterPro" id="IPR002104">
    <property type="entry name" value="Integrase_catalytic"/>
</dbReference>
<dbReference type="Pfam" id="PF00589">
    <property type="entry name" value="Phage_integrase"/>
    <property type="match status" value="1"/>
</dbReference>
<dbReference type="PROSITE" id="PS51900">
    <property type="entry name" value="CB"/>
    <property type="match status" value="1"/>
</dbReference>
<feature type="domain" description="Core-binding (CB)" evidence="10">
    <location>
        <begin position="5"/>
        <end position="94"/>
    </location>
</feature>
<evidence type="ECO:0000313" key="11">
    <source>
        <dbReference type="EMBL" id="KGA03791.1"/>
    </source>
</evidence>
<keyword evidence="5" id="KW-0229">DNA integration</keyword>
<keyword evidence="8" id="KW-0131">Cell cycle</keyword>
<dbReference type="SUPFAM" id="SSF47823">
    <property type="entry name" value="lambda integrase-like, N-terminal domain"/>
    <property type="match status" value="1"/>
</dbReference>
<dbReference type="Gene3D" id="1.10.443.10">
    <property type="entry name" value="Intergrase catalytic core"/>
    <property type="match status" value="1"/>
</dbReference>
<dbReference type="PANTHER" id="PTHR30349:SF81">
    <property type="entry name" value="TYROSINE RECOMBINASE XERC"/>
    <property type="match status" value="1"/>
</dbReference>
<protein>
    <submittedName>
        <fullName evidence="11">Site-specific recombinase XerD</fullName>
    </submittedName>
</protein>
<dbReference type="GO" id="GO:0006310">
    <property type="term" value="P:DNA recombination"/>
    <property type="evidence" value="ECO:0007669"/>
    <property type="project" value="UniProtKB-KW"/>
</dbReference>
<evidence type="ECO:0000256" key="5">
    <source>
        <dbReference type="ARBA" id="ARBA00022908"/>
    </source>
</evidence>
<evidence type="ECO:0000256" key="6">
    <source>
        <dbReference type="ARBA" id="ARBA00023125"/>
    </source>
</evidence>
<evidence type="ECO:0000256" key="8">
    <source>
        <dbReference type="ARBA" id="ARBA00023306"/>
    </source>
</evidence>
<dbReference type="EMBL" id="JNSJ01000002">
    <property type="protein sequence ID" value="KGA03791.1"/>
    <property type="molecule type" value="Genomic_DNA"/>
</dbReference>
<reference evidence="11" key="1">
    <citation type="submission" date="2014-05" db="EMBL/GenBank/DDBJ databases">
        <title>Key roles for freshwater Actinobacteria revealed by deep metagenomic sequencing.</title>
        <authorList>
            <person name="Ghai R."/>
            <person name="Mizuno C.M."/>
            <person name="Picazo A."/>
            <person name="Camacho A."/>
            <person name="Rodriguez-Valera F."/>
        </authorList>
    </citation>
    <scope>NUCLEOTIDE SEQUENCE</scope>
</reference>
<keyword evidence="4" id="KW-0159">Chromosome partition</keyword>
<dbReference type="GO" id="GO:0015074">
    <property type="term" value="P:DNA integration"/>
    <property type="evidence" value="ECO:0007669"/>
    <property type="project" value="UniProtKB-KW"/>
</dbReference>
<dbReference type="Gene3D" id="1.10.150.130">
    <property type="match status" value="1"/>
</dbReference>
<dbReference type="AlphaFoldDB" id="A0A094PP57"/>
<keyword evidence="3" id="KW-0132">Cell division</keyword>
<evidence type="ECO:0000259" key="10">
    <source>
        <dbReference type="PROSITE" id="PS51900"/>
    </source>
</evidence>
<keyword evidence="7" id="KW-0233">DNA recombination</keyword>
<keyword evidence="2" id="KW-0963">Cytoplasm</keyword>
<evidence type="ECO:0000259" key="9">
    <source>
        <dbReference type="PROSITE" id="PS51898"/>
    </source>
</evidence>
<dbReference type="InterPro" id="IPR044068">
    <property type="entry name" value="CB"/>
</dbReference>
<evidence type="ECO:0000256" key="4">
    <source>
        <dbReference type="ARBA" id="ARBA00022829"/>
    </source>
</evidence>
<feature type="domain" description="Tyr recombinase" evidence="9">
    <location>
        <begin position="114"/>
        <end position="300"/>
    </location>
</feature>
<dbReference type="CDD" id="cd00798">
    <property type="entry name" value="INT_XerDC_C"/>
    <property type="match status" value="1"/>
</dbReference>
<dbReference type="InterPro" id="IPR010998">
    <property type="entry name" value="Integrase_recombinase_N"/>
</dbReference>
<comment type="caution">
    <text evidence="11">The sequence shown here is derived from an EMBL/GenBank/DDBJ whole genome shotgun (WGS) entry which is preliminary data.</text>
</comment>
<dbReference type="PANTHER" id="PTHR30349">
    <property type="entry name" value="PHAGE INTEGRASE-RELATED"/>
    <property type="match status" value="1"/>
</dbReference>
<dbReference type="InterPro" id="IPR050090">
    <property type="entry name" value="Tyrosine_recombinase_XerCD"/>
</dbReference>
<sequence length="309" mass="33966">MVTSSSTARAVSEYLSYAAIERGLSKNTIASYKRDLEKFSLYLGENGIDLKSVDHSVIDDFLASLRGSGARGRNSESSNSRAIVTIRNLFKFISMNSREPNPLYSYAPPKIPKRLPKALKLDEILALLEASKFGDDALALRNNALLEILYATGARISEIVNLELPSVAQISENFTIKLLGKGGSERVVPIGNFARASLERYLTSSRPELLKGKKNDHVFLNSRGGTLSRQSAWEIIAACAERAKIESHVTPHAIRHSFATHLLDGGADIRVVQELLGHASVTTTQIYTLVTIDKLRESYASSHPRAKQK</sequence>
<dbReference type="GO" id="GO:0051301">
    <property type="term" value="P:cell division"/>
    <property type="evidence" value="ECO:0007669"/>
    <property type="project" value="UniProtKB-KW"/>
</dbReference>
<organism evidence="11">
    <name type="scientific">freshwater metagenome</name>
    <dbReference type="NCBI Taxonomy" id="449393"/>
    <lineage>
        <taxon>unclassified sequences</taxon>
        <taxon>metagenomes</taxon>
        <taxon>ecological metagenomes</taxon>
    </lineage>
</organism>
<evidence type="ECO:0000256" key="2">
    <source>
        <dbReference type="ARBA" id="ARBA00022490"/>
    </source>
</evidence>
<evidence type="ECO:0000256" key="3">
    <source>
        <dbReference type="ARBA" id="ARBA00022618"/>
    </source>
</evidence>
<gene>
    <name evidence="11" type="ORF">GM49_0410</name>
</gene>
<dbReference type="InterPro" id="IPR023009">
    <property type="entry name" value="Tyrosine_recombinase_XerC/XerD"/>
</dbReference>
<dbReference type="GO" id="GO:0003677">
    <property type="term" value="F:DNA binding"/>
    <property type="evidence" value="ECO:0007669"/>
    <property type="project" value="UniProtKB-KW"/>
</dbReference>
<dbReference type="GO" id="GO:0005737">
    <property type="term" value="C:cytoplasm"/>
    <property type="evidence" value="ECO:0007669"/>
    <property type="project" value="UniProtKB-SubCell"/>
</dbReference>
<evidence type="ECO:0000256" key="1">
    <source>
        <dbReference type="ARBA" id="ARBA00004496"/>
    </source>
</evidence>
<dbReference type="SUPFAM" id="SSF56349">
    <property type="entry name" value="DNA breaking-rejoining enzymes"/>
    <property type="match status" value="1"/>
</dbReference>
<comment type="subcellular location">
    <subcellularLocation>
        <location evidence="1">Cytoplasm</location>
    </subcellularLocation>
</comment>
<dbReference type="InterPro" id="IPR013762">
    <property type="entry name" value="Integrase-like_cat_sf"/>
</dbReference>
<dbReference type="GO" id="GO:0007059">
    <property type="term" value="P:chromosome segregation"/>
    <property type="evidence" value="ECO:0007669"/>
    <property type="project" value="UniProtKB-KW"/>
</dbReference>
<evidence type="ECO:0000256" key="7">
    <source>
        <dbReference type="ARBA" id="ARBA00023172"/>
    </source>
</evidence>
<dbReference type="InterPro" id="IPR011010">
    <property type="entry name" value="DNA_brk_join_enz"/>
</dbReference>
<dbReference type="NCBIfam" id="NF001399">
    <property type="entry name" value="PRK00283.1"/>
    <property type="match status" value="1"/>
</dbReference>